<gene>
    <name evidence="2" type="ORF">FUAX_40530</name>
</gene>
<evidence type="ECO:0000259" key="1">
    <source>
        <dbReference type="Pfam" id="PF01882"/>
    </source>
</evidence>
<evidence type="ECO:0000313" key="2">
    <source>
        <dbReference type="EMBL" id="BDD11621.1"/>
    </source>
</evidence>
<accession>A0AAU9DEI1</accession>
<dbReference type="KEGG" id="fax:FUAX_40530"/>
<dbReference type="EMBL" id="AP025315">
    <property type="protein sequence ID" value="BDD11621.1"/>
    <property type="molecule type" value="Genomic_DNA"/>
</dbReference>
<reference evidence="2 3" key="1">
    <citation type="submission" date="2021-12" db="EMBL/GenBank/DDBJ databases">
        <title>Genome sequencing of bacteria with rrn-lacking chromosome and rrn-plasmid.</title>
        <authorList>
            <person name="Anda M."/>
            <person name="Iwasaki W."/>
        </authorList>
    </citation>
    <scope>NUCLEOTIDE SEQUENCE [LARGE SCALE GENOMIC DNA]</scope>
    <source>
        <strain evidence="2 3">DSM 100852</strain>
        <plasmid evidence="2 3">pFA1</plasmid>
    </source>
</reference>
<dbReference type="Proteomes" id="UP001348817">
    <property type="component" value="Plasmid pFA1"/>
</dbReference>
<keyword evidence="3" id="KW-1185">Reference proteome</keyword>
<evidence type="ECO:0000313" key="3">
    <source>
        <dbReference type="Proteomes" id="UP001348817"/>
    </source>
</evidence>
<geneLocation type="plasmid" evidence="2 3">
    <name>pFA1</name>
</geneLocation>
<dbReference type="SUPFAM" id="SSF53300">
    <property type="entry name" value="vWA-like"/>
    <property type="match status" value="1"/>
</dbReference>
<dbReference type="Pfam" id="PF01882">
    <property type="entry name" value="DUF58"/>
    <property type="match status" value="1"/>
</dbReference>
<dbReference type="InterPro" id="IPR036465">
    <property type="entry name" value="vWFA_dom_sf"/>
</dbReference>
<proteinExistence type="predicted"/>
<dbReference type="AlphaFoldDB" id="A0AAU9DEI1"/>
<dbReference type="RefSeq" id="WP_338394752.1">
    <property type="nucleotide sequence ID" value="NZ_AP025315.1"/>
</dbReference>
<dbReference type="PANTHER" id="PTHR33608">
    <property type="entry name" value="BLL2464 PROTEIN"/>
    <property type="match status" value="1"/>
</dbReference>
<sequence length="311" mass="35747">MKKKKTQYPENVYTSLESLLSMEHLAMGFSFLAKKQKVKSILGGKHASKLRGRGMDYEESRNYVPGDDIRNIDWKVTARTQRTHTKVFSEEKEKPALIIVDQSQSMFFGSQFKTKATVAAEVAALAAFRVAREGDRVGGAVFSNDKMELLPPKRDRRNTLRFLEKIVSYNHQLDIEGDLTFEKQIHESIIRVNNLVTHDFLVIIISDFIHYSEEMIKTLRIMNRKNDVILARISDPMDCTLPSEEITLGEGSRQILAKGNNKSLREKFKTGYEKNLHAFEALMHQYRIPLIQLDTLGDVDKQLKEIIKMPK</sequence>
<organism evidence="2 3">
    <name type="scientific">Fulvitalea axinellae</name>
    <dbReference type="NCBI Taxonomy" id="1182444"/>
    <lineage>
        <taxon>Bacteria</taxon>
        <taxon>Pseudomonadati</taxon>
        <taxon>Bacteroidota</taxon>
        <taxon>Cytophagia</taxon>
        <taxon>Cytophagales</taxon>
        <taxon>Persicobacteraceae</taxon>
        <taxon>Fulvitalea</taxon>
    </lineage>
</organism>
<keyword evidence="2" id="KW-0614">Plasmid</keyword>
<dbReference type="PANTHER" id="PTHR33608:SF12">
    <property type="entry name" value="DUF58 DOMAIN-CONTAINING PROTEIN"/>
    <property type="match status" value="1"/>
</dbReference>
<name>A0AAU9DEI1_9BACT</name>
<feature type="domain" description="DUF58" evidence="1">
    <location>
        <begin position="59"/>
        <end position="274"/>
    </location>
</feature>
<dbReference type="InterPro" id="IPR002881">
    <property type="entry name" value="DUF58"/>
</dbReference>
<protein>
    <recommendedName>
        <fullName evidence="1">DUF58 domain-containing protein</fullName>
    </recommendedName>
</protein>